<organism evidence="2 3">
    <name type="scientific">Chryseolinea serpens</name>
    <dbReference type="NCBI Taxonomy" id="947013"/>
    <lineage>
        <taxon>Bacteria</taxon>
        <taxon>Pseudomonadati</taxon>
        <taxon>Bacteroidota</taxon>
        <taxon>Cytophagia</taxon>
        <taxon>Cytophagales</taxon>
        <taxon>Fulvivirgaceae</taxon>
        <taxon>Chryseolinea</taxon>
    </lineage>
</organism>
<dbReference type="InterPro" id="IPR029039">
    <property type="entry name" value="Flavoprotein-like_sf"/>
</dbReference>
<sequence>MKKILILYYSQSGQQLNILQTLAKPFITAGHKVHFEEIQPQEKFPFPWSAFDFFNAFPETFGQKALALKSPSAQAFDAYDLVILGYQPWFLTPSRPVSSFLQSEEGKKILQNRDVVTILGCRNMWLGAQEKMKRRLTESQSRLVGHIALCDRSGNLTSLITILRWMFTGNRKPFWFFPQAGVSDQDVRHSETYGELINQSLESGQYGGLQAALVKEGAIDIKPNLVLMERRGQKAFGVWSKFIASGGGIQSTARKIRVYIFMYLLPTAIFILSPLLWILSKVQLIVKRKELIQDVEYFKQNSLR</sequence>
<accession>A0A1M5THA0</accession>
<evidence type="ECO:0000256" key="1">
    <source>
        <dbReference type="SAM" id="Phobius"/>
    </source>
</evidence>
<dbReference type="OrthoDB" id="4547866at2"/>
<evidence type="ECO:0008006" key="4">
    <source>
        <dbReference type="Google" id="ProtNLM"/>
    </source>
</evidence>
<gene>
    <name evidence="2" type="ORF">SAMN04488109_4079</name>
</gene>
<proteinExistence type="predicted"/>
<name>A0A1M5THA0_9BACT</name>
<keyword evidence="3" id="KW-1185">Reference proteome</keyword>
<keyword evidence="1" id="KW-0812">Transmembrane</keyword>
<dbReference type="Proteomes" id="UP000184212">
    <property type="component" value="Unassembled WGS sequence"/>
</dbReference>
<keyword evidence="1" id="KW-0472">Membrane</keyword>
<reference evidence="2 3" key="1">
    <citation type="submission" date="2016-11" db="EMBL/GenBank/DDBJ databases">
        <authorList>
            <person name="Jaros S."/>
            <person name="Januszkiewicz K."/>
            <person name="Wedrychowicz H."/>
        </authorList>
    </citation>
    <scope>NUCLEOTIDE SEQUENCE [LARGE SCALE GENOMIC DNA]</scope>
    <source>
        <strain evidence="2 3">DSM 24574</strain>
    </source>
</reference>
<keyword evidence="1" id="KW-1133">Transmembrane helix</keyword>
<dbReference type="STRING" id="947013.SAMN04488109_4079"/>
<feature type="transmembrane region" description="Helical" evidence="1">
    <location>
        <begin position="258"/>
        <end position="279"/>
    </location>
</feature>
<evidence type="ECO:0000313" key="3">
    <source>
        <dbReference type="Proteomes" id="UP000184212"/>
    </source>
</evidence>
<evidence type="ECO:0000313" key="2">
    <source>
        <dbReference type="EMBL" id="SHH50069.1"/>
    </source>
</evidence>
<protein>
    <recommendedName>
        <fullName evidence="4">Dialkylrecorsinol condensing enzyme</fullName>
    </recommendedName>
</protein>
<dbReference type="Gene3D" id="3.40.50.360">
    <property type="match status" value="1"/>
</dbReference>
<dbReference type="SUPFAM" id="SSF52218">
    <property type="entry name" value="Flavoproteins"/>
    <property type="match status" value="1"/>
</dbReference>
<dbReference type="AlphaFoldDB" id="A0A1M5THA0"/>
<dbReference type="EMBL" id="FQWQ01000003">
    <property type="protein sequence ID" value="SHH50069.1"/>
    <property type="molecule type" value="Genomic_DNA"/>
</dbReference>
<dbReference type="RefSeq" id="WP_073137688.1">
    <property type="nucleotide sequence ID" value="NZ_FQWQ01000003.1"/>
</dbReference>